<gene>
    <name evidence="6" type="ORF">SAMN03080614_100944</name>
</gene>
<evidence type="ECO:0000313" key="7">
    <source>
        <dbReference type="Proteomes" id="UP000243819"/>
    </source>
</evidence>
<dbReference type="GO" id="GO:0016020">
    <property type="term" value="C:membrane"/>
    <property type="evidence" value="ECO:0007669"/>
    <property type="project" value="TreeGrafter"/>
</dbReference>
<dbReference type="GO" id="GO:0005975">
    <property type="term" value="P:carbohydrate metabolic process"/>
    <property type="evidence" value="ECO:0007669"/>
    <property type="project" value="InterPro"/>
</dbReference>
<keyword evidence="4" id="KW-0812">Transmembrane</keyword>
<dbReference type="InterPro" id="IPR002509">
    <property type="entry name" value="NODB_dom"/>
</dbReference>
<evidence type="ECO:0000313" key="6">
    <source>
        <dbReference type="EMBL" id="SES81193.1"/>
    </source>
</evidence>
<dbReference type="Pfam" id="PF01522">
    <property type="entry name" value="Polysacc_deac_1"/>
    <property type="match status" value="1"/>
</dbReference>
<evidence type="ECO:0000256" key="2">
    <source>
        <dbReference type="ARBA" id="ARBA00022801"/>
    </source>
</evidence>
<dbReference type="PANTHER" id="PTHR10587:SF133">
    <property type="entry name" value="CHITIN DEACETYLASE 1-RELATED"/>
    <property type="match status" value="1"/>
</dbReference>
<dbReference type="STRING" id="1120990.SAMN03080614_100944"/>
<evidence type="ECO:0000259" key="5">
    <source>
        <dbReference type="PROSITE" id="PS51677"/>
    </source>
</evidence>
<evidence type="ECO:0000256" key="1">
    <source>
        <dbReference type="ARBA" id="ARBA00022723"/>
    </source>
</evidence>
<dbReference type="Gene3D" id="3.20.20.370">
    <property type="entry name" value="Glycoside hydrolase/deacetylase"/>
    <property type="match status" value="1"/>
</dbReference>
<dbReference type="EMBL" id="FOIF01000009">
    <property type="protein sequence ID" value="SES81193.1"/>
    <property type="molecule type" value="Genomic_DNA"/>
</dbReference>
<evidence type="ECO:0000256" key="4">
    <source>
        <dbReference type="SAM" id="Phobius"/>
    </source>
</evidence>
<organism evidence="6 7">
    <name type="scientific">Anaerobranca gottschalkii DSM 13577</name>
    <dbReference type="NCBI Taxonomy" id="1120990"/>
    <lineage>
        <taxon>Bacteria</taxon>
        <taxon>Bacillati</taxon>
        <taxon>Bacillota</taxon>
        <taxon>Clostridia</taxon>
        <taxon>Eubacteriales</taxon>
        <taxon>Proteinivoracaceae</taxon>
        <taxon>Anaerobranca</taxon>
    </lineage>
</organism>
<sequence>MDKDYSVINRVFILLNILMIGILLGSMEEKPLPPIPIEPPGETVQEILYKIGEDWVVGVITLDTIEGVSIAPPPIYIPQPPPPPLPPPPLPPRPPKPPTPIVPVIYAGSNREKRVAITFDDGPNATTLSPLLEILDQYDVKATFFLIGQRAQGREDLVKKIYDRGHQIANHSYSHPYFTKLSRDRGEQEITKTERILGDYMTYRYFRPPYGDYNRQTLELAYKLEYRIILWDVDTRDWMATSSEEIVRRVKEKTKAGSIILFHEGKELTLKALPEILEWLTEEGYTFVTVAELLGD</sequence>
<dbReference type="InterPro" id="IPR011330">
    <property type="entry name" value="Glyco_hydro/deAcase_b/a-brl"/>
</dbReference>
<feature type="domain" description="NodB homology" evidence="5">
    <location>
        <begin position="113"/>
        <end position="288"/>
    </location>
</feature>
<feature type="transmembrane region" description="Helical" evidence="4">
    <location>
        <begin position="7"/>
        <end position="27"/>
    </location>
</feature>
<protein>
    <submittedName>
        <fullName evidence="6">Polysaccharide deacetylase family sporulation protein PdaB</fullName>
    </submittedName>
</protein>
<dbReference type="GO" id="GO:0016810">
    <property type="term" value="F:hydrolase activity, acting on carbon-nitrogen (but not peptide) bonds"/>
    <property type="evidence" value="ECO:0007669"/>
    <property type="project" value="InterPro"/>
</dbReference>
<feature type="region of interest" description="Disordered" evidence="3">
    <location>
        <begin position="79"/>
        <end position="98"/>
    </location>
</feature>
<dbReference type="PROSITE" id="PS51677">
    <property type="entry name" value="NODB"/>
    <property type="match status" value="1"/>
</dbReference>
<dbReference type="AlphaFoldDB" id="A0A1H9ZIN9"/>
<keyword evidence="1" id="KW-0479">Metal-binding</keyword>
<dbReference type="RefSeq" id="WP_177159697.1">
    <property type="nucleotide sequence ID" value="NZ_FOIF01000009.1"/>
</dbReference>
<accession>A0A1H9ZIN9</accession>
<dbReference type="GO" id="GO:0046872">
    <property type="term" value="F:metal ion binding"/>
    <property type="evidence" value="ECO:0007669"/>
    <property type="project" value="UniProtKB-KW"/>
</dbReference>
<keyword evidence="7" id="KW-1185">Reference proteome</keyword>
<dbReference type="Proteomes" id="UP000243819">
    <property type="component" value="Unassembled WGS sequence"/>
</dbReference>
<keyword evidence="2" id="KW-0378">Hydrolase</keyword>
<dbReference type="PANTHER" id="PTHR10587">
    <property type="entry name" value="GLYCOSYL TRANSFERASE-RELATED"/>
    <property type="match status" value="1"/>
</dbReference>
<name>A0A1H9ZIN9_9FIRM</name>
<keyword evidence="4" id="KW-0472">Membrane</keyword>
<evidence type="ECO:0000256" key="3">
    <source>
        <dbReference type="SAM" id="MobiDB-lite"/>
    </source>
</evidence>
<dbReference type="SUPFAM" id="SSF88713">
    <property type="entry name" value="Glycoside hydrolase/deacetylase"/>
    <property type="match status" value="1"/>
</dbReference>
<dbReference type="InterPro" id="IPR050248">
    <property type="entry name" value="Polysacc_deacetylase_ArnD"/>
</dbReference>
<dbReference type="CDD" id="cd10917">
    <property type="entry name" value="CE4_NodB_like_6s_7s"/>
    <property type="match status" value="1"/>
</dbReference>
<reference evidence="7" key="1">
    <citation type="submission" date="2016-10" db="EMBL/GenBank/DDBJ databases">
        <authorList>
            <person name="Varghese N."/>
            <person name="Submissions S."/>
        </authorList>
    </citation>
    <scope>NUCLEOTIDE SEQUENCE [LARGE SCALE GENOMIC DNA]</scope>
    <source>
        <strain evidence="7">DSM 13577</strain>
    </source>
</reference>
<proteinExistence type="predicted"/>
<keyword evidence="4" id="KW-1133">Transmembrane helix</keyword>